<organism evidence="1">
    <name type="scientific">Rhizophagus irregularis (strain DAOM 181602 / DAOM 197198 / MUCL 43194)</name>
    <name type="common">Arbuscular mycorrhizal fungus</name>
    <name type="synonym">Glomus intraradices</name>
    <dbReference type="NCBI Taxonomy" id="747089"/>
    <lineage>
        <taxon>Eukaryota</taxon>
        <taxon>Fungi</taxon>
        <taxon>Fungi incertae sedis</taxon>
        <taxon>Mucoromycota</taxon>
        <taxon>Glomeromycotina</taxon>
        <taxon>Glomeromycetes</taxon>
        <taxon>Glomerales</taxon>
        <taxon>Glomeraceae</taxon>
        <taxon>Rhizophagus</taxon>
    </lineage>
</organism>
<evidence type="ECO:0008006" key="2">
    <source>
        <dbReference type="Google" id="ProtNLM"/>
    </source>
</evidence>
<protein>
    <recommendedName>
        <fullName evidence="2">Sel1 repeat family protein</fullName>
    </recommendedName>
</protein>
<gene>
    <name evidence="1" type="ORF">GLOINDRAFT_16571</name>
</gene>
<dbReference type="SUPFAM" id="SSF81901">
    <property type="entry name" value="HCP-like"/>
    <property type="match status" value="1"/>
</dbReference>
<sequence length="73" mass="8109">MYDEGIGTKIDNQKAFELYQNAANLANDVNLASIYEKGDGITKDIDKKQFIWVGSQKTGLSAQVLYFIYNGGL</sequence>
<dbReference type="AlphaFoldDB" id="U9V327"/>
<accession>U9V327</accession>
<evidence type="ECO:0000313" key="1">
    <source>
        <dbReference type="EMBL" id="ESA22296.1"/>
    </source>
</evidence>
<dbReference type="EMBL" id="KI275704">
    <property type="protein sequence ID" value="ESA22296.1"/>
    <property type="molecule type" value="Genomic_DNA"/>
</dbReference>
<name>U9V327_RHIID</name>
<dbReference type="Pfam" id="PF08238">
    <property type="entry name" value="Sel1"/>
    <property type="match status" value="2"/>
</dbReference>
<proteinExistence type="predicted"/>
<dbReference type="InterPro" id="IPR011990">
    <property type="entry name" value="TPR-like_helical_dom_sf"/>
</dbReference>
<dbReference type="HOGENOM" id="CLU_2706073_0_0_1"/>
<dbReference type="InterPro" id="IPR006597">
    <property type="entry name" value="Sel1-like"/>
</dbReference>
<dbReference type="Gene3D" id="1.25.40.10">
    <property type="entry name" value="Tetratricopeptide repeat domain"/>
    <property type="match status" value="1"/>
</dbReference>
<reference evidence="1" key="1">
    <citation type="submission" date="2013-07" db="EMBL/GenBank/DDBJ databases">
        <title>The genome of an arbuscular mycorrhizal fungus provides insights into the evolution of the oldest plant symbiosis.</title>
        <authorList>
            <consortium name="DOE Joint Genome Institute"/>
            <person name="Tisserant E."/>
            <person name="Malbreil M."/>
            <person name="Kuo A."/>
            <person name="Kohler A."/>
            <person name="Symeonidi A."/>
            <person name="Balestrini R."/>
            <person name="Charron P."/>
            <person name="Duensing N."/>
            <person name="Frei-dit-Frey N."/>
            <person name="Gianinazzi-Pearson V."/>
            <person name="Gilbert B."/>
            <person name="Handa Y."/>
            <person name="Hijri M."/>
            <person name="Kaul R."/>
            <person name="Kawaguchi M."/>
            <person name="Krajinski F."/>
            <person name="Lammers P."/>
            <person name="Lapierre D."/>
            <person name="Masclaux F.G."/>
            <person name="Murat C."/>
            <person name="Morin E."/>
            <person name="Ndikumana S."/>
            <person name="Pagni M."/>
            <person name="Petitpierre D."/>
            <person name="Requena N."/>
            <person name="Rosikiewicz P."/>
            <person name="Riley R."/>
            <person name="Saito K."/>
            <person name="San Clemente H."/>
            <person name="Shapiro H."/>
            <person name="van Tuinen D."/>
            <person name="Becard G."/>
            <person name="Bonfante P."/>
            <person name="Paszkowski U."/>
            <person name="Shachar-Hill Y."/>
            <person name="Young J.P."/>
            <person name="Sanders I.R."/>
            <person name="Henrissat B."/>
            <person name="Rensing S.A."/>
            <person name="Grigoriev I.V."/>
            <person name="Corradi N."/>
            <person name="Roux C."/>
            <person name="Martin F."/>
        </authorList>
    </citation>
    <scope>NUCLEOTIDE SEQUENCE</scope>
    <source>
        <strain evidence="1">DAOM 197198</strain>
    </source>
</reference>